<proteinExistence type="predicted"/>
<keyword evidence="3" id="KW-1185">Reference proteome</keyword>
<name>A0A0R1R5F1_9LACO</name>
<evidence type="ECO:0000256" key="1">
    <source>
        <dbReference type="SAM" id="SignalP"/>
    </source>
</evidence>
<sequence>MRIKAWGMILFLISLGLWLSPIHPSHAATPSVTPPPNIQVGFYTISPTTGASTYFKTQPTWYRMTNVGTPVAGWTIVHAGEDLQLRAVVAKTGWDWFRTASLSITIQKDNGAIDNFSGDWNAIGDPAMLAATAQYGLVYQTGYIANLAVNNEDIRYEMKVPEVAQPTWYTLQINVNLTFGSDPLRTIASNLARVLVIPRNYAPNLTPSESVLFKGQSATLAVEALDNSIVPDYQFTPTTALITQAIGNGFQAMATGSVSSTPIQAKIQFAPMFGGDAPVNVDSNAAVIDTANLPDVTVNENQSATFALQLPSGLVATNTRWYVGDVQQPTSNNGELVIPLAKSNADVYAISDFKRGQITVAQNVRSNTAKLTVIPAHHDYSVDFSEPFLFVSGGPSSRLLTTTQLKAQVEAIPNDASPIVWHAYQPDSKIPSTLVQVKADGTVIAGPDPGSVDVEADFTTASTTQNSVRRLNVVKLPDASANANQAVNFQAPTLPVDQLVNNSWYLADADGNFPDQPTATGNTLVVSGPVVTSAQNNRQFQVVMQVQADGQQYTLNSNVANLTVIPPAGLVLQAVPSFYFANNNATPPTVSELIAGNTALTPTNGPQQLVISDTRTNAGNWQLSVDMTDLKSTHTQAELGANGGLALLKFQGDQAPGAIPVKIGASPTAITTLKAPLIAWNVTAKLNLPSISAPQAGVFDAQLHWTLAATPLPQAP</sequence>
<protein>
    <recommendedName>
        <fullName evidence="4">WxL domain-containing protein</fullName>
    </recommendedName>
</protein>
<dbReference type="AlphaFoldDB" id="A0A0R1R5F1"/>
<reference evidence="2 3" key="1">
    <citation type="journal article" date="2015" name="Genome Announc.">
        <title>Expanding the biotechnology potential of lactobacilli through comparative genomics of 213 strains and associated genera.</title>
        <authorList>
            <person name="Sun Z."/>
            <person name="Harris H.M."/>
            <person name="McCann A."/>
            <person name="Guo C."/>
            <person name="Argimon S."/>
            <person name="Zhang W."/>
            <person name="Yang X."/>
            <person name="Jeffery I.B."/>
            <person name="Cooney J.C."/>
            <person name="Kagawa T.F."/>
            <person name="Liu W."/>
            <person name="Song Y."/>
            <person name="Salvetti E."/>
            <person name="Wrobel A."/>
            <person name="Rasinkangas P."/>
            <person name="Parkhill J."/>
            <person name="Rea M.C."/>
            <person name="O'Sullivan O."/>
            <person name="Ritari J."/>
            <person name="Douillard F.P."/>
            <person name="Paul Ross R."/>
            <person name="Yang R."/>
            <person name="Briner A.E."/>
            <person name="Felis G.E."/>
            <person name="de Vos W.M."/>
            <person name="Barrangou R."/>
            <person name="Klaenhammer T.R."/>
            <person name="Caufield P.W."/>
            <person name="Cui Y."/>
            <person name="Zhang H."/>
            <person name="O'Toole P.W."/>
        </authorList>
    </citation>
    <scope>NUCLEOTIDE SEQUENCE [LARGE SCALE GENOMIC DNA]</scope>
    <source>
        <strain evidence="2 3">DSM 13343</strain>
    </source>
</reference>
<comment type="caution">
    <text evidence="2">The sequence shown here is derived from an EMBL/GenBank/DDBJ whole genome shotgun (WGS) entry which is preliminary data.</text>
</comment>
<organism evidence="2 3">
    <name type="scientific">Lacticaseibacillus manihotivorans DSM 13343 = JCM 12514</name>
    <dbReference type="NCBI Taxonomy" id="1423769"/>
    <lineage>
        <taxon>Bacteria</taxon>
        <taxon>Bacillati</taxon>
        <taxon>Bacillota</taxon>
        <taxon>Bacilli</taxon>
        <taxon>Lactobacillales</taxon>
        <taxon>Lactobacillaceae</taxon>
        <taxon>Lacticaseibacillus</taxon>
    </lineage>
</organism>
<dbReference type="OrthoDB" id="2283583at2"/>
<dbReference type="EMBL" id="AZEU01000041">
    <property type="protein sequence ID" value="KRL52319.1"/>
    <property type="molecule type" value="Genomic_DNA"/>
</dbReference>
<evidence type="ECO:0008006" key="4">
    <source>
        <dbReference type="Google" id="ProtNLM"/>
    </source>
</evidence>
<keyword evidence="1" id="KW-0732">Signal</keyword>
<accession>A0A0R1R5F1</accession>
<gene>
    <name evidence="2" type="ORF">FD01_GL002572</name>
</gene>
<dbReference type="RefSeq" id="WP_056962503.1">
    <property type="nucleotide sequence ID" value="NZ_AZEU01000041.1"/>
</dbReference>
<dbReference type="Proteomes" id="UP000051790">
    <property type="component" value="Unassembled WGS sequence"/>
</dbReference>
<dbReference type="PATRIC" id="fig|1423769.4.peg.2777"/>
<feature type="chain" id="PRO_5006409835" description="WxL domain-containing protein" evidence="1">
    <location>
        <begin position="28"/>
        <end position="716"/>
    </location>
</feature>
<evidence type="ECO:0000313" key="3">
    <source>
        <dbReference type="Proteomes" id="UP000051790"/>
    </source>
</evidence>
<evidence type="ECO:0000313" key="2">
    <source>
        <dbReference type="EMBL" id="KRL52319.1"/>
    </source>
</evidence>
<feature type="signal peptide" evidence="1">
    <location>
        <begin position="1"/>
        <end position="27"/>
    </location>
</feature>